<feature type="non-terminal residue" evidence="9">
    <location>
        <position position="1"/>
    </location>
</feature>
<dbReference type="Pfam" id="PF13359">
    <property type="entry name" value="DDE_Tnp_4"/>
    <property type="match status" value="1"/>
</dbReference>
<gene>
    <name evidence="9" type="ORF">PHMEG_00035133</name>
</gene>
<comment type="cofactor">
    <cofactor evidence="1">
        <name>a divalent metal cation</name>
        <dbReference type="ChEBI" id="CHEBI:60240"/>
    </cofactor>
</comment>
<keyword evidence="4" id="KW-0540">Nuclease</keyword>
<evidence type="ECO:0000256" key="3">
    <source>
        <dbReference type="ARBA" id="ARBA00006958"/>
    </source>
</evidence>
<evidence type="ECO:0000313" key="10">
    <source>
        <dbReference type="Proteomes" id="UP000198211"/>
    </source>
</evidence>
<dbReference type="GO" id="GO:0005634">
    <property type="term" value="C:nucleus"/>
    <property type="evidence" value="ECO:0007669"/>
    <property type="project" value="UniProtKB-SubCell"/>
</dbReference>
<name>A0A225UPT4_9STRA</name>
<dbReference type="EMBL" id="NBNE01013564">
    <property type="protein sequence ID" value="OWY94988.1"/>
    <property type="molecule type" value="Genomic_DNA"/>
</dbReference>
<sequence length="301" mass="33943">KRVAVTLVYLSTDGTIDTAASIMGISKTCATVCINQVLLVLVTLAKQEIQMPSTAQDADCIRRGFESIAGFSDVIGPIDGSLILICRPAKHEGWYCRKNYPVVNMQAVIDHKTRFRSYCIRAGSMHNQALWNQSGLRNSVSIHVPSGMHLLGDAGYKIFRHMMTPFQEEQAAQNTMMRRYNFKHSQTRITIERAFGVLKNRYRILLGKVQKTPINMARVIISCLVLHNLMIKLNDSYPVIGRDPNPPTATAPTALDVEDGFSHEHGLAKQLEIMEYLSQLQFRLDSVSLKQNQQSLFMYMH</sequence>
<dbReference type="OrthoDB" id="104598at2759"/>
<feature type="domain" description="DDE Tnp4" evidence="8">
    <location>
        <begin position="78"/>
        <end position="228"/>
    </location>
</feature>
<dbReference type="GO" id="GO:0046872">
    <property type="term" value="F:metal ion binding"/>
    <property type="evidence" value="ECO:0007669"/>
    <property type="project" value="UniProtKB-KW"/>
</dbReference>
<comment type="similarity">
    <text evidence="3">Belongs to the HARBI1 family.</text>
</comment>
<keyword evidence="7" id="KW-0539">Nucleus</keyword>
<organism evidence="9 10">
    <name type="scientific">Phytophthora megakarya</name>
    <dbReference type="NCBI Taxonomy" id="4795"/>
    <lineage>
        <taxon>Eukaryota</taxon>
        <taxon>Sar</taxon>
        <taxon>Stramenopiles</taxon>
        <taxon>Oomycota</taxon>
        <taxon>Peronosporomycetes</taxon>
        <taxon>Peronosporales</taxon>
        <taxon>Peronosporaceae</taxon>
        <taxon>Phytophthora</taxon>
    </lineage>
</organism>
<dbReference type="InterPro" id="IPR027806">
    <property type="entry name" value="HARBI1_dom"/>
</dbReference>
<keyword evidence="6" id="KW-0378">Hydrolase</keyword>
<dbReference type="GO" id="GO:0004518">
    <property type="term" value="F:nuclease activity"/>
    <property type="evidence" value="ECO:0007669"/>
    <property type="project" value="UniProtKB-KW"/>
</dbReference>
<evidence type="ECO:0000256" key="5">
    <source>
        <dbReference type="ARBA" id="ARBA00022723"/>
    </source>
</evidence>
<evidence type="ECO:0000259" key="8">
    <source>
        <dbReference type="Pfam" id="PF13359"/>
    </source>
</evidence>
<dbReference type="AlphaFoldDB" id="A0A225UPT4"/>
<dbReference type="GO" id="GO:0016787">
    <property type="term" value="F:hydrolase activity"/>
    <property type="evidence" value="ECO:0007669"/>
    <property type="project" value="UniProtKB-KW"/>
</dbReference>
<evidence type="ECO:0000256" key="4">
    <source>
        <dbReference type="ARBA" id="ARBA00022722"/>
    </source>
</evidence>
<proteinExistence type="inferred from homology"/>
<evidence type="ECO:0000313" key="9">
    <source>
        <dbReference type="EMBL" id="OWY94988.1"/>
    </source>
</evidence>
<evidence type="ECO:0000256" key="6">
    <source>
        <dbReference type="ARBA" id="ARBA00022801"/>
    </source>
</evidence>
<evidence type="ECO:0000256" key="2">
    <source>
        <dbReference type="ARBA" id="ARBA00004123"/>
    </source>
</evidence>
<dbReference type="InterPro" id="IPR045249">
    <property type="entry name" value="HARBI1-like"/>
</dbReference>
<comment type="subcellular location">
    <subcellularLocation>
        <location evidence="2">Nucleus</location>
    </subcellularLocation>
</comment>
<evidence type="ECO:0000256" key="7">
    <source>
        <dbReference type="ARBA" id="ARBA00023242"/>
    </source>
</evidence>
<dbReference type="Proteomes" id="UP000198211">
    <property type="component" value="Unassembled WGS sequence"/>
</dbReference>
<evidence type="ECO:0000256" key="1">
    <source>
        <dbReference type="ARBA" id="ARBA00001968"/>
    </source>
</evidence>
<keyword evidence="10" id="KW-1185">Reference proteome</keyword>
<accession>A0A225UPT4</accession>
<dbReference type="PANTHER" id="PTHR22930">
    <property type="match status" value="1"/>
</dbReference>
<protein>
    <recommendedName>
        <fullName evidence="8">DDE Tnp4 domain-containing protein</fullName>
    </recommendedName>
</protein>
<dbReference type="PANTHER" id="PTHR22930:SF85">
    <property type="entry name" value="GH03217P-RELATED"/>
    <property type="match status" value="1"/>
</dbReference>
<keyword evidence="5" id="KW-0479">Metal-binding</keyword>
<dbReference type="STRING" id="4795.A0A225UPT4"/>
<comment type="caution">
    <text evidence="9">The sequence shown here is derived from an EMBL/GenBank/DDBJ whole genome shotgun (WGS) entry which is preliminary data.</text>
</comment>
<reference evidence="10" key="1">
    <citation type="submission" date="2017-03" db="EMBL/GenBank/DDBJ databases">
        <title>Phytopthora megakarya and P. palmivora, two closely related causual agents of cacao black pod achieved similar genome size and gene model numbers by different mechanisms.</title>
        <authorList>
            <person name="Ali S."/>
            <person name="Shao J."/>
            <person name="Larry D.J."/>
            <person name="Kronmiller B."/>
            <person name="Shen D."/>
            <person name="Strem M.D."/>
            <person name="Melnick R.L."/>
            <person name="Guiltinan M.J."/>
            <person name="Tyler B.M."/>
            <person name="Meinhardt L.W."/>
            <person name="Bailey B.A."/>
        </authorList>
    </citation>
    <scope>NUCLEOTIDE SEQUENCE [LARGE SCALE GENOMIC DNA]</scope>
    <source>
        <strain evidence="10">zdho120</strain>
    </source>
</reference>